<dbReference type="Gene3D" id="1.25.10.10">
    <property type="entry name" value="Leucine-rich Repeat Variant"/>
    <property type="match status" value="1"/>
</dbReference>
<dbReference type="InterPro" id="IPR004360">
    <property type="entry name" value="Glyas_Fos-R_dOase_dom"/>
</dbReference>
<dbReference type="RefSeq" id="WP_081938013.1">
    <property type="nucleotide sequence ID" value="NZ_JBPKCJ010000001.1"/>
</dbReference>
<dbReference type="PANTHER" id="PTHR43048">
    <property type="entry name" value="METHYLMALONYL-COA EPIMERASE"/>
    <property type="match status" value="1"/>
</dbReference>
<dbReference type="EC" id="4.4.1.5" evidence="3"/>
<dbReference type="GO" id="GO:0046872">
    <property type="term" value="F:metal ion binding"/>
    <property type="evidence" value="ECO:0007669"/>
    <property type="project" value="UniProtKB-KW"/>
</dbReference>
<dbReference type="OrthoDB" id="192739at2"/>
<sequence length="291" mass="32114">MSSSDKPLVKKLLHTRMRVNDLDRTIRFYRDILGLRVSRTFTSPRGSRIAYLWIPGSDVELEITEFEASGPVNVPPDLVHLAFEVANMDETIDRLASLNVPVTDGPTHTGHSIFAFIDAPEGYEIELIQTLHTAPAPPALPGGEELELGSIGPDSSPEILSELSKSHDRWVRETVAGHPATPPEALLTLSMDPDPLVREVAAQNPFLPEEAFQVLSRDPKEVIRSVLAKNISLSEEIARTLLSDPSPWVRESLAWNEALPVGILDILHKDEHPVVRSAATFTLSEKNRPAK</sequence>
<dbReference type="InterPro" id="IPR037523">
    <property type="entry name" value="VOC_core"/>
</dbReference>
<dbReference type="Pfam" id="PF01816">
    <property type="entry name" value="LRV"/>
    <property type="match status" value="1"/>
</dbReference>
<evidence type="ECO:0000256" key="1">
    <source>
        <dbReference type="ARBA" id="ARBA00022723"/>
    </source>
</evidence>
<protein>
    <submittedName>
        <fullName evidence="3">Lactoylglutathione lyase</fullName>
        <ecNumber evidence="3">4.4.1.5</ecNumber>
    </submittedName>
</protein>
<dbReference type="AlphaFoldDB" id="A0A094WBD5"/>
<reference evidence="3 4" key="1">
    <citation type="submission" date="2014-06" db="EMBL/GenBank/DDBJ databases">
        <title>Draft genome sequence of iron oxidizing acidophile Leptospirillum ferriphilum DSM14647.</title>
        <authorList>
            <person name="Cardenas J.P."/>
            <person name="Lazcano M."/>
            <person name="Ossandon F.J."/>
            <person name="Corbett M."/>
            <person name="Holmes D.S."/>
            <person name="Watkin E."/>
        </authorList>
    </citation>
    <scope>NUCLEOTIDE SEQUENCE [LARGE SCALE GENOMIC DNA]</scope>
    <source>
        <strain evidence="3 4">DSM 14647</strain>
    </source>
</reference>
<evidence type="ECO:0000313" key="4">
    <source>
        <dbReference type="Proteomes" id="UP000029452"/>
    </source>
</evidence>
<dbReference type="SUPFAM" id="SSF48371">
    <property type="entry name" value="ARM repeat"/>
    <property type="match status" value="1"/>
</dbReference>
<dbReference type="Pfam" id="PF00903">
    <property type="entry name" value="Glyoxalase"/>
    <property type="match status" value="1"/>
</dbReference>
<dbReference type="Gene3D" id="3.10.180.10">
    <property type="entry name" value="2,3-Dihydroxybiphenyl 1,2-Dioxygenase, domain 1"/>
    <property type="match status" value="1"/>
</dbReference>
<dbReference type="InterPro" id="IPR011989">
    <property type="entry name" value="ARM-like"/>
</dbReference>
<dbReference type="EMBL" id="JPGK01000001">
    <property type="protein sequence ID" value="KGA94863.1"/>
    <property type="molecule type" value="Genomic_DNA"/>
</dbReference>
<feature type="domain" description="VOC" evidence="2">
    <location>
        <begin position="11"/>
        <end position="130"/>
    </location>
</feature>
<dbReference type="Proteomes" id="UP000029452">
    <property type="component" value="Unassembled WGS sequence"/>
</dbReference>
<dbReference type="SUPFAM" id="SSF54593">
    <property type="entry name" value="Glyoxalase/Bleomycin resistance protein/Dihydroxybiphenyl dioxygenase"/>
    <property type="match status" value="1"/>
</dbReference>
<comment type="caution">
    <text evidence="3">The sequence shown here is derived from an EMBL/GenBank/DDBJ whole genome shotgun (WGS) entry which is preliminary data.</text>
</comment>
<dbReference type="GO" id="GO:0004493">
    <property type="term" value="F:methylmalonyl-CoA epimerase activity"/>
    <property type="evidence" value="ECO:0007669"/>
    <property type="project" value="TreeGrafter"/>
</dbReference>
<dbReference type="InterPro" id="IPR051785">
    <property type="entry name" value="MMCE/EMCE_epimerase"/>
</dbReference>
<evidence type="ECO:0000259" key="2">
    <source>
        <dbReference type="PROSITE" id="PS51819"/>
    </source>
</evidence>
<dbReference type="GO" id="GO:0046491">
    <property type="term" value="P:L-methylmalonyl-CoA metabolic process"/>
    <property type="evidence" value="ECO:0007669"/>
    <property type="project" value="TreeGrafter"/>
</dbReference>
<dbReference type="GO" id="GO:0004462">
    <property type="term" value="F:lactoylglutathione lyase activity"/>
    <property type="evidence" value="ECO:0007669"/>
    <property type="project" value="UniProtKB-EC"/>
</dbReference>
<dbReference type="InterPro" id="IPR029068">
    <property type="entry name" value="Glyas_Bleomycin-R_OHBP_Dase"/>
</dbReference>
<dbReference type="PATRIC" id="fig|178606.4.peg.74"/>
<organism evidence="3 4">
    <name type="scientific">Leptospirillum ferriphilum</name>
    <dbReference type="NCBI Taxonomy" id="178606"/>
    <lineage>
        <taxon>Bacteria</taxon>
        <taxon>Pseudomonadati</taxon>
        <taxon>Nitrospirota</taxon>
        <taxon>Nitrospiria</taxon>
        <taxon>Nitrospirales</taxon>
        <taxon>Nitrospiraceae</taxon>
        <taxon>Leptospirillum</taxon>
    </lineage>
</organism>
<evidence type="ECO:0000313" key="3">
    <source>
        <dbReference type="EMBL" id="KGA94863.1"/>
    </source>
</evidence>
<dbReference type="PANTHER" id="PTHR43048:SF3">
    <property type="entry name" value="METHYLMALONYL-COA EPIMERASE, MITOCHONDRIAL"/>
    <property type="match status" value="1"/>
</dbReference>
<accession>A0A094WBD5</accession>
<dbReference type="PROSITE" id="PS51819">
    <property type="entry name" value="VOC"/>
    <property type="match status" value="1"/>
</dbReference>
<name>A0A094WBD5_9BACT</name>
<keyword evidence="3" id="KW-0456">Lyase</keyword>
<dbReference type="InterPro" id="IPR016024">
    <property type="entry name" value="ARM-type_fold"/>
</dbReference>
<gene>
    <name evidence="3" type="ORF">LptCag_2297</name>
</gene>
<proteinExistence type="predicted"/>
<keyword evidence="1" id="KW-0479">Metal-binding</keyword>
<dbReference type="InterPro" id="IPR004830">
    <property type="entry name" value="LRR_variant"/>
</dbReference>